<dbReference type="EMBL" id="QGKW02000717">
    <property type="protein sequence ID" value="KAF2598157.1"/>
    <property type="molecule type" value="Genomic_DNA"/>
</dbReference>
<accession>A0A8S9KWQ4</accession>
<dbReference type="AlphaFoldDB" id="A0A8S9KWQ4"/>
<evidence type="ECO:0000313" key="2">
    <source>
        <dbReference type="Proteomes" id="UP000712281"/>
    </source>
</evidence>
<gene>
    <name evidence="1" type="ORF">F2Q68_00010192</name>
</gene>
<evidence type="ECO:0000313" key="1">
    <source>
        <dbReference type="EMBL" id="KAF2598157.1"/>
    </source>
</evidence>
<name>A0A8S9KWQ4_BRACR</name>
<protein>
    <submittedName>
        <fullName evidence="1">Uncharacterized protein</fullName>
    </submittedName>
</protein>
<reference evidence="1" key="1">
    <citation type="submission" date="2019-12" db="EMBL/GenBank/DDBJ databases">
        <title>Genome sequencing and annotation of Brassica cretica.</title>
        <authorList>
            <person name="Studholme D.J."/>
            <person name="Sarris P.F."/>
        </authorList>
    </citation>
    <scope>NUCLEOTIDE SEQUENCE</scope>
    <source>
        <strain evidence="1">PFS-001/15</strain>
        <tissue evidence="1">Leaf</tissue>
    </source>
</reference>
<proteinExistence type="predicted"/>
<sequence length="66" mass="7181">MLPSSSVEERTVIITTSDLLCKPGQHIHCTALTPQARSEVTEELRSGALPEDFIPTNISANNFSII</sequence>
<organism evidence="1 2">
    <name type="scientific">Brassica cretica</name>
    <name type="common">Mustard</name>
    <dbReference type="NCBI Taxonomy" id="69181"/>
    <lineage>
        <taxon>Eukaryota</taxon>
        <taxon>Viridiplantae</taxon>
        <taxon>Streptophyta</taxon>
        <taxon>Embryophyta</taxon>
        <taxon>Tracheophyta</taxon>
        <taxon>Spermatophyta</taxon>
        <taxon>Magnoliopsida</taxon>
        <taxon>eudicotyledons</taxon>
        <taxon>Gunneridae</taxon>
        <taxon>Pentapetalae</taxon>
        <taxon>rosids</taxon>
        <taxon>malvids</taxon>
        <taxon>Brassicales</taxon>
        <taxon>Brassicaceae</taxon>
        <taxon>Brassiceae</taxon>
        <taxon>Brassica</taxon>
    </lineage>
</organism>
<dbReference type="Proteomes" id="UP000712281">
    <property type="component" value="Unassembled WGS sequence"/>
</dbReference>
<comment type="caution">
    <text evidence="1">The sequence shown here is derived from an EMBL/GenBank/DDBJ whole genome shotgun (WGS) entry which is preliminary data.</text>
</comment>